<proteinExistence type="predicted"/>
<organism evidence="1 2">
    <name type="scientific">Emiliania huxleyi virus 86 (isolate United Kingdom/English Channel/1999)</name>
    <name type="common">EhV-86</name>
    <dbReference type="NCBI Taxonomy" id="654925"/>
    <lineage>
        <taxon>Viruses</taxon>
        <taxon>Varidnaviria</taxon>
        <taxon>Bamfordvirae</taxon>
        <taxon>Nucleocytoviricota</taxon>
        <taxon>Megaviricetes</taxon>
        <taxon>Algavirales</taxon>
        <taxon>Phycodnaviridae</taxon>
        <taxon>Coccolithovirus</taxon>
        <taxon>Coccolithovirus huxleyi</taxon>
        <taxon>Emiliania huxleyi virus 86</taxon>
    </lineage>
</organism>
<protein>
    <submittedName>
        <fullName evidence="1">Uncharacterized protein</fullName>
    </submittedName>
</protein>
<dbReference type="RefSeq" id="YP_294054.1">
    <property type="nucleotide sequence ID" value="NC_007346.1"/>
</dbReference>
<dbReference type="EMBL" id="AJ890364">
    <property type="protein sequence ID" value="CAI65723.1"/>
    <property type="molecule type" value="Genomic_DNA"/>
</dbReference>
<evidence type="ECO:0000313" key="2">
    <source>
        <dbReference type="Proteomes" id="UP000000863"/>
    </source>
</evidence>
<dbReference type="KEGG" id="vg:3654747"/>
<dbReference type="GeneID" id="3654747"/>
<organismHost>
    <name type="scientific">Emiliania huxleyi</name>
    <name type="common">Coccolithophore</name>
    <name type="synonym">Pontosphaera huxleyi</name>
    <dbReference type="NCBI Taxonomy" id="2903"/>
</organismHost>
<sequence length="129" mass="14847">MTTASNMNLTGTFVAMPIDETVEKKKNFARDTMLIAYADFRSWARDMEDYMRDIIISAQSHNEFEYVTRSALNEVFFITNIVTSETDIRYNAADATTDYTDLCEIQSDRIKLMRDTVQSKADEIAISQE</sequence>
<dbReference type="Proteomes" id="UP000000863">
    <property type="component" value="Segment"/>
</dbReference>
<gene>
    <name evidence="1" type="ORF">EhV297</name>
</gene>
<name>Q4A2I3_EHV8U</name>
<keyword evidence="2" id="KW-1185">Reference proteome</keyword>
<evidence type="ECO:0000313" key="1">
    <source>
        <dbReference type="EMBL" id="CAI65723.1"/>
    </source>
</evidence>
<accession>Q4A2I3</accession>
<reference evidence="1 2" key="1">
    <citation type="journal article" date="2005" name="Science">
        <title>Complete genome sequence and lytic phase transcription profile of a Coccolithovirus.</title>
        <authorList>
            <person name="Wilson W.H."/>
            <person name="Schroeder D.C."/>
            <person name="Allen M.J."/>
            <person name="Holden M.T.G."/>
            <person name="Parkhill J."/>
            <person name="Barrell B.G."/>
            <person name="Churcher C."/>
            <person name="Hamlin N."/>
            <person name="Mungall K."/>
            <person name="Norbertczak H."/>
            <person name="Quail M.A."/>
            <person name="Price C."/>
            <person name="Rabbinowitsch E."/>
            <person name="Walker D."/>
            <person name="Craigon M."/>
            <person name="Roy D."/>
            <person name="Ghazal P."/>
        </authorList>
    </citation>
    <scope>NUCLEOTIDE SEQUENCE [LARGE SCALE GENOMIC DNA]</scope>
    <source>
        <strain evidence="2">Isolate United Kingdom/English Channel/1999</strain>
    </source>
</reference>